<evidence type="ECO:0000256" key="1">
    <source>
        <dbReference type="SAM" id="MobiDB-lite"/>
    </source>
</evidence>
<organism evidence="3 4">
    <name type="scientific">Arthrobacter phage Maja</name>
    <dbReference type="NCBI Taxonomy" id="2499009"/>
    <lineage>
        <taxon>Viruses</taxon>
        <taxon>Duplodnaviria</taxon>
        <taxon>Heunggongvirae</taxon>
        <taxon>Uroviricota</taxon>
        <taxon>Caudoviricetes</taxon>
        <taxon>Majavirus</taxon>
        <taxon>Majavirus maja</taxon>
    </lineage>
</organism>
<proteinExistence type="predicted"/>
<name>A0A3S9UMW9_9CAUD</name>
<dbReference type="GO" id="GO:0006313">
    <property type="term" value="P:DNA transposition"/>
    <property type="evidence" value="ECO:0007669"/>
    <property type="project" value="InterPro"/>
</dbReference>
<dbReference type="InterPro" id="IPR036388">
    <property type="entry name" value="WH-like_DNA-bd_sf"/>
</dbReference>
<keyword evidence="4" id="KW-1185">Reference proteome</keyword>
<dbReference type="GO" id="GO:0003677">
    <property type="term" value="F:DNA binding"/>
    <property type="evidence" value="ECO:0007669"/>
    <property type="project" value="InterPro"/>
</dbReference>
<dbReference type="Pfam" id="PF01527">
    <property type="entry name" value="HTH_Tnp_1"/>
    <property type="match status" value="1"/>
</dbReference>
<dbReference type="Pfam" id="PF23931">
    <property type="entry name" value="Terminase_6"/>
    <property type="match status" value="1"/>
</dbReference>
<evidence type="ECO:0000259" key="2">
    <source>
        <dbReference type="Pfam" id="PF23931"/>
    </source>
</evidence>
<evidence type="ECO:0000313" key="3">
    <source>
        <dbReference type="EMBL" id="AZS11699.1"/>
    </source>
</evidence>
<dbReference type="InterPro" id="IPR002514">
    <property type="entry name" value="Transposase_8"/>
</dbReference>
<dbReference type="SUPFAM" id="SSF46689">
    <property type="entry name" value="Homeodomain-like"/>
    <property type="match status" value="1"/>
</dbReference>
<dbReference type="Proteomes" id="UP000287918">
    <property type="component" value="Segment"/>
</dbReference>
<dbReference type="EMBL" id="MK279899">
    <property type="protein sequence ID" value="AZS11699.1"/>
    <property type="molecule type" value="Genomic_DNA"/>
</dbReference>
<feature type="region of interest" description="Disordered" evidence="1">
    <location>
        <begin position="145"/>
        <end position="173"/>
    </location>
</feature>
<accession>A0A3S9UMW9</accession>
<protein>
    <submittedName>
        <fullName evidence="3">Helix-turn-helix DNA binding protein</fullName>
    </submittedName>
</protein>
<dbReference type="RefSeq" id="YP_009818561.1">
    <property type="nucleotide sequence ID" value="NC_048140.1"/>
</dbReference>
<dbReference type="InterPro" id="IPR057630">
    <property type="entry name" value="Terminase_6"/>
</dbReference>
<evidence type="ECO:0000313" key="4">
    <source>
        <dbReference type="Proteomes" id="UP000287918"/>
    </source>
</evidence>
<dbReference type="KEGG" id="vg:55009961"/>
<dbReference type="GeneID" id="55009961"/>
<gene>
    <name evidence="3" type="primary">1</name>
    <name evidence="3" type="ORF">PBI_MAJA_1</name>
</gene>
<reference evidence="3 4" key="1">
    <citation type="submission" date="2018-12" db="EMBL/GenBank/DDBJ databases">
        <authorList>
            <person name="Rimple P.A."/>
            <person name="Stoner T.H."/>
            <person name="Garlena R.A."/>
            <person name="Russell D.A."/>
            <person name="Pope W.H."/>
            <person name="Jacobs-Sera D."/>
            <person name="Hatfull G.F."/>
        </authorList>
    </citation>
    <scope>NUCLEOTIDE SEQUENCE [LARGE SCALE GENOMIC DNA]</scope>
</reference>
<dbReference type="InterPro" id="IPR009057">
    <property type="entry name" value="Homeodomain-like_sf"/>
</dbReference>
<dbReference type="Gene3D" id="1.10.10.10">
    <property type="entry name" value="Winged helix-like DNA-binding domain superfamily/Winged helix DNA-binding domain"/>
    <property type="match status" value="1"/>
</dbReference>
<feature type="domain" description="Terminase small subunit actinomycetes phage-type" evidence="2">
    <location>
        <begin position="87"/>
        <end position="171"/>
    </location>
</feature>
<sequence length="173" mass="19161">MARKRRSYTEEYKREAAQLVLSTGRAIADVGRELDIPEQTLGRWVFDAREEAGEDPRAPRQVITKTQLPPDPVAFTAFPGPSLLEEVRAAITKMTTEDKDKGLIALAERYAHMIEEVAKSGGREAVSVMYLGPHLFNMLKELGGTPMQRAGVGKPTEKKKSRLELLRGGREAG</sequence>
<feature type="compositionally biased region" description="Basic and acidic residues" evidence="1">
    <location>
        <begin position="155"/>
        <end position="173"/>
    </location>
</feature>
<dbReference type="GO" id="GO:0004803">
    <property type="term" value="F:transposase activity"/>
    <property type="evidence" value="ECO:0007669"/>
    <property type="project" value="InterPro"/>
</dbReference>